<keyword evidence="2" id="KW-1185">Reference proteome</keyword>
<sequence>MISPEEFLTMPPGLRCPCLQLHPCIVFTYPRSDLDNSTLR</sequence>
<dbReference type="AlphaFoldDB" id="A0AAN8Y9P4"/>
<organism evidence="1 2">
    <name type="scientific">Solanum bulbocastanum</name>
    <name type="common">Wild potato</name>
    <dbReference type="NCBI Taxonomy" id="147425"/>
    <lineage>
        <taxon>Eukaryota</taxon>
        <taxon>Viridiplantae</taxon>
        <taxon>Streptophyta</taxon>
        <taxon>Embryophyta</taxon>
        <taxon>Tracheophyta</taxon>
        <taxon>Spermatophyta</taxon>
        <taxon>Magnoliopsida</taxon>
        <taxon>eudicotyledons</taxon>
        <taxon>Gunneridae</taxon>
        <taxon>Pentapetalae</taxon>
        <taxon>asterids</taxon>
        <taxon>lamiids</taxon>
        <taxon>Solanales</taxon>
        <taxon>Solanaceae</taxon>
        <taxon>Solanoideae</taxon>
        <taxon>Solaneae</taxon>
        <taxon>Solanum</taxon>
    </lineage>
</organism>
<evidence type="ECO:0000313" key="1">
    <source>
        <dbReference type="EMBL" id="KAK6781678.1"/>
    </source>
</evidence>
<gene>
    <name evidence="1" type="ORF">RDI58_019474</name>
</gene>
<dbReference type="Proteomes" id="UP001371456">
    <property type="component" value="Unassembled WGS sequence"/>
</dbReference>
<accession>A0AAN8Y9P4</accession>
<comment type="caution">
    <text evidence="1">The sequence shown here is derived from an EMBL/GenBank/DDBJ whole genome shotgun (WGS) entry which is preliminary data.</text>
</comment>
<reference evidence="1 2" key="1">
    <citation type="submission" date="2024-02" db="EMBL/GenBank/DDBJ databases">
        <title>de novo genome assembly of Solanum bulbocastanum strain 11H21.</title>
        <authorList>
            <person name="Hosaka A.J."/>
        </authorList>
    </citation>
    <scope>NUCLEOTIDE SEQUENCE [LARGE SCALE GENOMIC DNA]</scope>
    <source>
        <tissue evidence="1">Young leaves</tissue>
    </source>
</reference>
<proteinExistence type="predicted"/>
<dbReference type="EMBL" id="JBANQN010000008">
    <property type="protein sequence ID" value="KAK6781678.1"/>
    <property type="molecule type" value="Genomic_DNA"/>
</dbReference>
<protein>
    <submittedName>
        <fullName evidence="1">Uncharacterized protein</fullName>
    </submittedName>
</protein>
<name>A0AAN8Y9P4_SOLBU</name>
<evidence type="ECO:0000313" key="2">
    <source>
        <dbReference type="Proteomes" id="UP001371456"/>
    </source>
</evidence>